<dbReference type="Gene3D" id="3.90.215.10">
    <property type="entry name" value="Gamma Fibrinogen, chain A, domain 1"/>
    <property type="match status" value="3"/>
</dbReference>
<accession>Q4T0K6</accession>
<dbReference type="InterPro" id="IPR036056">
    <property type="entry name" value="Fibrinogen-like_C"/>
</dbReference>
<dbReference type="InterPro" id="IPR050373">
    <property type="entry name" value="Fibrinogen_C-term_domain"/>
</dbReference>
<keyword evidence="5" id="KW-0325">Glycoprotein</keyword>
<dbReference type="AlphaFoldDB" id="Q4T0K6"/>
<dbReference type="PANTHER" id="PTHR19143">
    <property type="entry name" value="FIBRINOGEN/TENASCIN/ANGIOPOEITIN"/>
    <property type="match status" value="1"/>
</dbReference>
<dbReference type="InterPro" id="IPR014716">
    <property type="entry name" value="Fibrinogen_a/b/g_C_1"/>
</dbReference>
<dbReference type="PANTHER" id="PTHR19143:SF31">
    <property type="entry name" value="ANGIOPOIETIN-4"/>
    <property type="match status" value="1"/>
</dbReference>
<keyword evidence="1" id="KW-0037">Angiogenesis</keyword>
<evidence type="ECO:0000256" key="3">
    <source>
        <dbReference type="ARBA" id="ARBA00023054"/>
    </source>
</evidence>
<keyword evidence="3 6" id="KW-0175">Coiled coil</keyword>
<dbReference type="InterPro" id="IPR020837">
    <property type="entry name" value="Fibrinogen_CS"/>
</dbReference>
<evidence type="ECO:0000256" key="6">
    <source>
        <dbReference type="SAM" id="Coils"/>
    </source>
</evidence>
<evidence type="ECO:0000259" key="7">
    <source>
        <dbReference type="PROSITE" id="PS51406"/>
    </source>
</evidence>
<keyword evidence="2" id="KW-0732">Signal</keyword>
<evidence type="ECO:0000256" key="1">
    <source>
        <dbReference type="ARBA" id="ARBA00022657"/>
    </source>
</evidence>
<feature type="domain" description="Fibrinogen C-terminal" evidence="7">
    <location>
        <begin position="207"/>
        <end position="499"/>
    </location>
</feature>
<gene>
    <name evidence="8" type="ORF">GSTENG00009278001</name>
</gene>
<evidence type="ECO:0000256" key="5">
    <source>
        <dbReference type="ARBA" id="ARBA00023180"/>
    </source>
</evidence>
<dbReference type="InterPro" id="IPR057439">
    <property type="entry name" value="ANG-1/2/4"/>
</dbReference>
<dbReference type="Pfam" id="PF25443">
    <property type="entry name" value="ANG-1"/>
    <property type="match status" value="1"/>
</dbReference>
<dbReference type="GO" id="GO:0005615">
    <property type="term" value="C:extracellular space"/>
    <property type="evidence" value="ECO:0007669"/>
    <property type="project" value="TreeGrafter"/>
</dbReference>
<dbReference type="EMBL" id="CAAE01010960">
    <property type="protein sequence ID" value="CAF93576.1"/>
    <property type="molecule type" value="Genomic_DNA"/>
</dbReference>
<organism evidence="8">
    <name type="scientific">Tetraodon nigroviridis</name>
    <name type="common">Spotted green pufferfish</name>
    <name type="synonym">Chelonodon nigroviridis</name>
    <dbReference type="NCBI Taxonomy" id="99883"/>
    <lineage>
        <taxon>Eukaryota</taxon>
        <taxon>Metazoa</taxon>
        <taxon>Chordata</taxon>
        <taxon>Craniata</taxon>
        <taxon>Vertebrata</taxon>
        <taxon>Euteleostomi</taxon>
        <taxon>Actinopterygii</taxon>
        <taxon>Neopterygii</taxon>
        <taxon>Teleostei</taxon>
        <taxon>Neoteleostei</taxon>
        <taxon>Acanthomorphata</taxon>
        <taxon>Eupercaria</taxon>
        <taxon>Tetraodontiformes</taxon>
        <taxon>Tetradontoidea</taxon>
        <taxon>Tetraodontidae</taxon>
        <taxon>Tetraodon</taxon>
    </lineage>
</organism>
<dbReference type="CDD" id="cd00087">
    <property type="entry name" value="FReD"/>
    <property type="match status" value="1"/>
</dbReference>
<dbReference type="OrthoDB" id="9933375at2759"/>
<dbReference type="PROSITE" id="PS00514">
    <property type="entry name" value="FIBRINOGEN_C_1"/>
    <property type="match status" value="1"/>
</dbReference>
<dbReference type="GO" id="GO:0001525">
    <property type="term" value="P:angiogenesis"/>
    <property type="evidence" value="ECO:0007669"/>
    <property type="project" value="UniProtKB-KW"/>
</dbReference>
<evidence type="ECO:0000256" key="2">
    <source>
        <dbReference type="ARBA" id="ARBA00022729"/>
    </source>
</evidence>
<reference evidence="8" key="2">
    <citation type="submission" date="2004-02" db="EMBL/GenBank/DDBJ databases">
        <authorList>
            <consortium name="Genoscope"/>
            <consortium name="Whitehead Institute Centre for Genome Research"/>
        </authorList>
    </citation>
    <scope>NUCLEOTIDE SEQUENCE</scope>
</reference>
<feature type="non-terminal residue" evidence="8">
    <location>
        <position position="1"/>
    </location>
</feature>
<feature type="coiled-coil region" evidence="6">
    <location>
        <begin position="72"/>
        <end position="162"/>
    </location>
</feature>
<keyword evidence="4" id="KW-1015">Disulfide bond</keyword>
<dbReference type="SUPFAM" id="SSF56496">
    <property type="entry name" value="Fibrinogen C-terminal domain-like"/>
    <property type="match status" value="2"/>
</dbReference>
<proteinExistence type="predicted"/>
<evidence type="ECO:0000313" key="8">
    <source>
        <dbReference type="EMBL" id="CAF93576.1"/>
    </source>
</evidence>
<dbReference type="KEGG" id="tng:GSTEN00009278G001"/>
<reference evidence="8" key="1">
    <citation type="journal article" date="2004" name="Nature">
        <title>Genome duplication in the teleost fish Tetraodon nigroviridis reveals the early vertebrate proto-karyotype.</title>
        <authorList>
            <person name="Jaillon O."/>
            <person name="Aury J.-M."/>
            <person name="Brunet F."/>
            <person name="Petit J.-L."/>
            <person name="Stange-Thomann N."/>
            <person name="Mauceli E."/>
            <person name="Bouneau L."/>
            <person name="Fischer C."/>
            <person name="Ozouf-Costaz C."/>
            <person name="Bernot A."/>
            <person name="Nicaud S."/>
            <person name="Jaffe D."/>
            <person name="Fisher S."/>
            <person name="Lutfalla G."/>
            <person name="Dossat C."/>
            <person name="Segurens B."/>
            <person name="Dasilva C."/>
            <person name="Salanoubat M."/>
            <person name="Levy M."/>
            <person name="Boudet N."/>
            <person name="Castellano S."/>
            <person name="Anthouard V."/>
            <person name="Jubin C."/>
            <person name="Castelli V."/>
            <person name="Katinka M."/>
            <person name="Vacherie B."/>
            <person name="Biemont C."/>
            <person name="Skalli Z."/>
            <person name="Cattolico L."/>
            <person name="Poulain J."/>
            <person name="De Berardinis V."/>
            <person name="Cruaud C."/>
            <person name="Duprat S."/>
            <person name="Brottier P."/>
            <person name="Coutanceau J.-P."/>
            <person name="Gouzy J."/>
            <person name="Parra G."/>
            <person name="Lardier G."/>
            <person name="Chapple C."/>
            <person name="McKernan K.J."/>
            <person name="McEwan P."/>
            <person name="Bosak S."/>
            <person name="Kellis M."/>
            <person name="Volff J.-N."/>
            <person name="Guigo R."/>
            <person name="Zody M.C."/>
            <person name="Mesirov J."/>
            <person name="Lindblad-Toh K."/>
            <person name="Birren B."/>
            <person name="Nusbaum C."/>
            <person name="Kahn D."/>
            <person name="Robinson-Rechavi M."/>
            <person name="Laudet V."/>
            <person name="Schachter V."/>
            <person name="Quetier F."/>
            <person name="Saurin W."/>
            <person name="Scarpelli C."/>
            <person name="Wincker P."/>
            <person name="Lander E.S."/>
            <person name="Weissenbach J."/>
            <person name="Roest Crollius H."/>
        </authorList>
    </citation>
    <scope>NUCLEOTIDE SEQUENCE [LARGE SCALE GENOMIC DNA]</scope>
</reference>
<dbReference type="Pfam" id="PF00147">
    <property type="entry name" value="Fibrinogen_C"/>
    <property type="match status" value="3"/>
</dbReference>
<sequence>QLENTVQRSMKQKVASIPPHVVHNQTAAMLAIGTNLLTHTAEQSRKLSVVEAKMLNHTSRIEIQLLENSLSTNKLEKELLLQTSQISQLRAQNSHLESKVQKLESQQRGELENMREEKNRLQVLCTKRSSTLAGVRCAVTAIQSLEQQLRCASSNNTALQRQQAQLMESGHLHRSRCGGTVQMFTRPATRSAACITSTSATALILCRYQPHLSKTQKRTKMSHERWLVVVAYRLFSQVSFSLLSQVYCDMQTSGGGWTVFQRRFNGSVDFQRSWREYKKVSLPRRRARAQIAGVLLAPGGRAGNCSGDLLVLQGFGDVLGEHWLGNEALHLLTSQGQYALRVELKDWEGNSAHSQYDRFTLTDERQQYRLYLRGYSGTAGRQSSVATQGAAFSTRDQDNDNCDHCKCALMLTGGKFIPTSEQLKKSYGAVGGELCDLLLSSGCFSPPGWWFDACGFSNLNGIYYTVGHNIRKLNGIKWHHFRGPSYSLRSTSMMVRPYDF</sequence>
<dbReference type="PROSITE" id="PS51406">
    <property type="entry name" value="FIBRINOGEN_C_2"/>
    <property type="match status" value="1"/>
</dbReference>
<dbReference type="InterPro" id="IPR002181">
    <property type="entry name" value="Fibrinogen_a/b/g_C_dom"/>
</dbReference>
<name>Q4T0K6_TETNG</name>
<comment type="caution">
    <text evidence="8">The sequence shown here is derived from an EMBL/GenBank/DDBJ whole genome shotgun (WGS) entry which is preliminary data.</text>
</comment>
<evidence type="ECO:0000256" key="4">
    <source>
        <dbReference type="ARBA" id="ARBA00023157"/>
    </source>
</evidence>
<protein>
    <submittedName>
        <fullName evidence="8">(spotted green pufferfish) hypothetical protein</fullName>
    </submittedName>
</protein>
<dbReference type="SMART" id="SM00186">
    <property type="entry name" value="FBG"/>
    <property type="match status" value="1"/>
</dbReference>